<sequence length="483" mass="54659">MVKSFYILGVLLCTCILPAGAQKGKFYEKQVCFPGQATLEEKVDMASRLIPSKKQLAWQQLEMTAFIHFGMNTFTGQEWGDGKEFPAMFNPVALDADQWVRVLKAGGFKLVIITAKHHDGFCLWPTKTTRHSVASSPWKNGKGDVVKEVKKACERNGMKFGVYVSPWDRNASCYGDSVRYNEFFIQQLTELLSDYGKVDEVWLDGANGEGPNGKKQAYNWEAIMKTINKLQPNAVTAICGDDVRWVGNERGRGRDTEWSASALVPEVFPNARVRNERLHLDSYTSDLGSRHVLARATELFWYPSEVDVSIRPGWFYHDYEDNKVKSLKELVDIYFHSVGCNSSLLLNVPPDKRGVIHENDAARLKEFGEYIEKTFSKDYTSRWARPWTAKPGEQKEYALNKGAVVNTVMLQEDISKGQRVEAFTVEVRVNGEWKPVAEGTTIGYKRLLRFPDTETDGIRVIIRECRGVANISRVGAFLAPKIN</sequence>
<organism evidence="8 9">
    <name type="scientific">Butyricimonas hominis</name>
    <dbReference type="NCBI Taxonomy" id="2763032"/>
    <lineage>
        <taxon>Bacteria</taxon>
        <taxon>Pseudomonadati</taxon>
        <taxon>Bacteroidota</taxon>
        <taxon>Bacteroidia</taxon>
        <taxon>Bacteroidales</taxon>
        <taxon>Odoribacteraceae</taxon>
        <taxon>Butyricimonas</taxon>
    </lineage>
</organism>
<evidence type="ECO:0000256" key="6">
    <source>
        <dbReference type="SAM" id="SignalP"/>
    </source>
</evidence>
<feature type="signal peptide" evidence="6">
    <location>
        <begin position="1"/>
        <end position="21"/>
    </location>
</feature>
<keyword evidence="4" id="KW-0378">Hydrolase</keyword>
<comment type="similarity">
    <text evidence="1">Belongs to the glycosyl hydrolase 29 family.</text>
</comment>
<dbReference type="SUPFAM" id="SSF51445">
    <property type="entry name" value="(Trans)glycosidases"/>
    <property type="match status" value="1"/>
</dbReference>
<dbReference type="Gene3D" id="3.20.20.80">
    <property type="entry name" value="Glycosidases"/>
    <property type="match status" value="1"/>
</dbReference>
<gene>
    <name evidence="8" type="ORF">H8S64_19790</name>
</gene>
<evidence type="ECO:0000259" key="7">
    <source>
        <dbReference type="Pfam" id="PF01120"/>
    </source>
</evidence>
<evidence type="ECO:0000256" key="1">
    <source>
        <dbReference type="ARBA" id="ARBA00007951"/>
    </source>
</evidence>
<dbReference type="InterPro" id="IPR057739">
    <property type="entry name" value="Glyco_hydro_29_N"/>
</dbReference>
<dbReference type="Gene3D" id="2.60.120.260">
    <property type="entry name" value="Galactose-binding domain-like"/>
    <property type="match status" value="1"/>
</dbReference>
<dbReference type="PANTHER" id="PTHR10030">
    <property type="entry name" value="ALPHA-L-FUCOSIDASE"/>
    <property type="match status" value="1"/>
</dbReference>
<keyword evidence="5" id="KW-0326">Glycosidase</keyword>
<dbReference type="InterPro" id="IPR017853">
    <property type="entry name" value="GH"/>
</dbReference>
<evidence type="ECO:0000313" key="9">
    <source>
        <dbReference type="Proteomes" id="UP000646484"/>
    </source>
</evidence>
<reference evidence="8 9" key="1">
    <citation type="submission" date="2020-08" db="EMBL/GenBank/DDBJ databases">
        <title>Genome public.</title>
        <authorList>
            <person name="Liu C."/>
            <person name="Sun Q."/>
        </authorList>
    </citation>
    <scope>NUCLEOTIDE SEQUENCE [LARGE SCALE GENOMIC DNA]</scope>
    <source>
        <strain evidence="8 9">NSJ-56</strain>
    </source>
</reference>
<dbReference type="InterPro" id="IPR000933">
    <property type="entry name" value="Glyco_hydro_29"/>
</dbReference>
<dbReference type="SMART" id="SM00812">
    <property type="entry name" value="Alpha_L_fucos"/>
    <property type="match status" value="1"/>
</dbReference>
<comment type="caution">
    <text evidence="8">The sequence shown here is derived from an EMBL/GenBank/DDBJ whole genome shotgun (WGS) entry which is preliminary data.</text>
</comment>
<dbReference type="EC" id="3.2.1.51" evidence="2"/>
<keyword evidence="3 6" id="KW-0732">Signal</keyword>
<feature type="chain" id="PRO_5046225601" description="alpha-L-fucosidase" evidence="6">
    <location>
        <begin position="22"/>
        <end position="483"/>
    </location>
</feature>
<feature type="domain" description="Glycoside hydrolase family 29 N-terminal" evidence="7">
    <location>
        <begin position="68"/>
        <end position="373"/>
    </location>
</feature>
<proteinExistence type="inferred from homology"/>
<keyword evidence="9" id="KW-1185">Reference proteome</keyword>
<evidence type="ECO:0000256" key="4">
    <source>
        <dbReference type="ARBA" id="ARBA00022801"/>
    </source>
</evidence>
<dbReference type="PANTHER" id="PTHR10030:SF37">
    <property type="entry name" value="ALPHA-L-FUCOSIDASE-RELATED"/>
    <property type="match status" value="1"/>
</dbReference>
<accession>A0ABR7D5U7</accession>
<protein>
    <recommendedName>
        <fullName evidence="2">alpha-L-fucosidase</fullName>
        <ecNumber evidence="2">3.2.1.51</ecNumber>
    </recommendedName>
</protein>
<dbReference type="Pfam" id="PF01120">
    <property type="entry name" value="Alpha_L_fucos"/>
    <property type="match status" value="1"/>
</dbReference>
<evidence type="ECO:0000256" key="5">
    <source>
        <dbReference type="ARBA" id="ARBA00023295"/>
    </source>
</evidence>
<dbReference type="EMBL" id="JACOOH010000010">
    <property type="protein sequence ID" value="MBC5623342.1"/>
    <property type="molecule type" value="Genomic_DNA"/>
</dbReference>
<evidence type="ECO:0000256" key="3">
    <source>
        <dbReference type="ARBA" id="ARBA00022729"/>
    </source>
</evidence>
<evidence type="ECO:0000256" key="2">
    <source>
        <dbReference type="ARBA" id="ARBA00012662"/>
    </source>
</evidence>
<dbReference type="Proteomes" id="UP000646484">
    <property type="component" value="Unassembled WGS sequence"/>
</dbReference>
<name>A0ABR7D5U7_9BACT</name>
<evidence type="ECO:0000313" key="8">
    <source>
        <dbReference type="EMBL" id="MBC5623342.1"/>
    </source>
</evidence>